<dbReference type="Proteomes" id="UP001358417">
    <property type="component" value="Unassembled WGS sequence"/>
</dbReference>
<dbReference type="InterPro" id="IPR024512">
    <property type="entry name" value="Ser_palmitoyltrfase_ssu-like"/>
</dbReference>
<dbReference type="EMBL" id="JAVRRD010000020">
    <property type="protein sequence ID" value="KAK5048938.1"/>
    <property type="molecule type" value="Genomic_DNA"/>
</dbReference>
<proteinExistence type="predicted"/>
<evidence type="ECO:0000256" key="4">
    <source>
        <dbReference type="ARBA" id="ARBA00022989"/>
    </source>
</evidence>
<evidence type="ECO:0000256" key="6">
    <source>
        <dbReference type="SAM" id="Phobius"/>
    </source>
</evidence>
<dbReference type="AlphaFoldDB" id="A0AAV9N3M7"/>
<comment type="subcellular location">
    <subcellularLocation>
        <location evidence="1">Endoplasmic reticulum membrane</location>
        <topology evidence="1">Multi-pass membrane protein</topology>
    </subcellularLocation>
</comment>
<name>A0AAV9N3M7_9EURO</name>
<evidence type="ECO:0000313" key="7">
    <source>
        <dbReference type="EMBL" id="KAK5048938.1"/>
    </source>
</evidence>
<keyword evidence="8" id="KW-1185">Reference proteome</keyword>
<keyword evidence="5 6" id="KW-0472">Membrane</keyword>
<evidence type="ECO:0000313" key="8">
    <source>
        <dbReference type="Proteomes" id="UP001358417"/>
    </source>
</evidence>
<evidence type="ECO:0000256" key="2">
    <source>
        <dbReference type="ARBA" id="ARBA00022692"/>
    </source>
</evidence>
<evidence type="ECO:0000256" key="5">
    <source>
        <dbReference type="ARBA" id="ARBA00023136"/>
    </source>
</evidence>
<dbReference type="GO" id="GO:0005789">
    <property type="term" value="C:endoplasmic reticulum membrane"/>
    <property type="evidence" value="ECO:0007669"/>
    <property type="project" value="UniProtKB-SubCell"/>
</dbReference>
<accession>A0AAV9N3M7</accession>
<organism evidence="7 8">
    <name type="scientific">Exophiala bonariae</name>
    <dbReference type="NCBI Taxonomy" id="1690606"/>
    <lineage>
        <taxon>Eukaryota</taxon>
        <taxon>Fungi</taxon>
        <taxon>Dikarya</taxon>
        <taxon>Ascomycota</taxon>
        <taxon>Pezizomycotina</taxon>
        <taxon>Eurotiomycetes</taxon>
        <taxon>Chaetothyriomycetidae</taxon>
        <taxon>Chaetothyriales</taxon>
        <taxon>Herpotrichiellaceae</taxon>
        <taxon>Exophiala</taxon>
    </lineage>
</organism>
<sequence length="153" mass="16758">MSTAFTSPRALEPFPLFIDSAPPNSANYFSSPIAMAAVQLVAAASSSTSASSTTSVASLLPSSLKRPTLVIHRRLSNYVRLRYYQYEVTFGVYMMTPREKWIFNAVILSIAAMILYAATWGMRAFLVGWLCRLIWYLVGDGAGNSVLEVCAKG</sequence>
<evidence type="ECO:0000256" key="3">
    <source>
        <dbReference type="ARBA" id="ARBA00022824"/>
    </source>
</evidence>
<gene>
    <name evidence="7" type="ORF">LTR84_005359</name>
</gene>
<keyword evidence="3" id="KW-0256">Endoplasmic reticulum</keyword>
<dbReference type="Pfam" id="PF11779">
    <property type="entry name" value="SPT_ssu-like"/>
    <property type="match status" value="1"/>
</dbReference>
<dbReference type="GeneID" id="89973536"/>
<dbReference type="RefSeq" id="XP_064704143.1">
    <property type="nucleotide sequence ID" value="XM_064848929.1"/>
</dbReference>
<feature type="transmembrane region" description="Helical" evidence="6">
    <location>
        <begin position="101"/>
        <end position="120"/>
    </location>
</feature>
<keyword evidence="4 6" id="KW-1133">Transmembrane helix</keyword>
<evidence type="ECO:0000256" key="1">
    <source>
        <dbReference type="ARBA" id="ARBA00004477"/>
    </source>
</evidence>
<keyword evidence="2 6" id="KW-0812">Transmembrane</keyword>
<evidence type="ECO:0008006" key="9">
    <source>
        <dbReference type="Google" id="ProtNLM"/>
    </source>
</evidence>
<protein>
    <recommendedName>
        <fullName evidence="9">PRA1 family protein</fullName>
    </recommendedName>
</protein>
<reference evidence="7 8" key="1">
    <citation type="submission" date="2023-08" db="EMBL/GenBank/DDBJ databases">
        <title>Black Yeasts Isolated from many extreme environments.</title>
        <authorList>
            <person name="Coleine C."/>
            <person name="Stajich J.E."/>
            <person name="Selbmann L."/>
        </authorList>
    </citation>
    <scope>NUCLEOTIDE SEQUENCE [LARGE SCALE GENOMIC DNA]</scope>
    <source>
        <strain evidence="7 8">CCFEE 5792</strain>
    </source>
</reference>
<comment type="caution">
    <text evidence="7">The sequence shown here is derived from an EMBL/GenBank/DDBJ whole genome shotgun (WGS) entry which is preliminary data.</text>
</comment>